<dbReference type="PANTHER" id="PTHR47272:SF1">
    <property type="entry name" value="PIGGYBAC TRANSPOSABLE ELEMENT-DERIVED PROTEIN 3-LIKE"/>
    <property type="match status" value="1"/>
</dbReference>
<evidence type="ECO:0000313" key="3">
    <source>
        <dbReference type="Proteomes" id="UP001162156"/>
    </source>
</evidence>
<dbReference type="EMBL" id="JANEYF010005296">
    <property type="protein sequence ID" value="KAJ8928681.1"/>
    <property type="molecule type" value="Genomic_DNA"/>
</dbReference>
<name>A0AAV8WQF7_9CUCU</name>
<dbReference type="Pfam" id="PF13843">
    <property type="entry name" value="DDE_Tnp_1_7"/>
    <property type="match status" value="1"/>
</dbReference>
<evidence type="ECO:0000313" key="2">
    <source>
        <dbReference type="EMBL" id="KAJ8928681.1"/>
    </source>
</evidence>
<dbReference type="Proteomes" id="UP001162156">
    <property type="component" value="Unassembled WGS sequence"/>
</dbReference>
<comment type="caution">
    <text evidence="2">The sequence shown here is derived from an EMBL/GenBank/DDBJ whole genome shotgun (WGS) entry which is preliminary data.</text>
</comment>
<organism evidence="2 3">
    <name type="scientific">Rhamnusium bicolor</name>
    <dbReference type="NCBI Taxonomy" id="1586634"/>
    <lineage>
        <taxon>Eukaryota</taxon>
        <taxon>Metazoa</taxon>
        <taxon>Ecdysozoa</taxon>
        <taxon>Arthropoda</taxon>
        <taxon>Hexapoda</taxon>
        <taxon>Insecta</taxon>
        <taxon>Pterygota</taxon>
        <taxon>Neoptera</taxon>
        <taxon>Endopterygota</taxon>
        <taxon>Coleoptera</taxon>
        <taxon>Polyphaga</taxon>
        <taxon>Cucujiformia</taxon>
        <taxon>Chrysomeloidea</taxon>
        <taxon>Cerambycidae</taxon>
        <taxon>Lepturinae</taxon>
        <taxon>Rhagiini</taxon>
        <taxon>Rhamnusium</taxon>
    </lineage>
</organism>
<dbReference type="AlphaFoldDB" id="A0AAV8WQF7"/>
<gene>
    <name evidence="2" type="ORF">NQ314_018691</name>
</gene>
<proteinExistence type="predicted"/>
<accession>A0AAV8WQF7</accession>
<dbReference type="PANTHER" id="PTHR47272">
    <property type="entry name" value="DDE_TNP_1_7 DOMAIN-CONTAINING PROTEIN"/>
    <property type="match status" value="1"/>
</dbReference>
<reference evidence="2" key="1">
    <citation type="journal article" date="2023" name="Insect Mol. Biol.">
        <title>Genome sequencing provides insights into the evolution of gene families encoding plant cell wall-degrading enzymes in longhorned beetles.</title>
        <authorList>
            <person name="Shin N.R."/>
            <person name="Okamura Y."/>
            <person name="Kirsch R."/>
            <person name="Pauchet Y."/>
        </authorList>
    </citation>
    <scope>NUCLEOTIDE SEQUENCE</scope>
    <source>
        <strain evidence="2">RBIC_L_NR</strain>
    </source>
</reference>
<keyword evidence="3" id="KW-1185">Reference proteome</keyword>
<dbReference type="InterPro" id="IPR029526">
    <property type="entry name" value="PGBD"/>
</dbReference>
<sequence>MMSMVHLPSVRSYWAKSIGMTSIKEVMPQKHFEKIRNLLHFNDNTHMTTRNDPNHDRLYKLRPIINYLLERFHTVPYERDLSVDEQICSTKSRSFLKQYIPAKPHNWGYKFFVMSGVSGYTYNFDFTQVRRILMKTGQTCNQILGPVLMLQ</sequence>
<feature type="domain" description="PiggyBac transposable element-derived protein" evidence="1">
    <location>
        <begin position="1"/>
        <end position="128"/>
    </location>
</feature>
<protein>
    <recommendedName>
        <fullName evidence="1">PiggyBac transposable element-derived protein domain-containing protein</fullName>
    </recommendedName>
</protein>
<evidence type="ECO:0000259" key="1">
    <source>
        <dbReference type="Pfam" id="PF13843"/>
    </source>
</evidence>